<accession>A0AAP0GEB2</accession>
<dbReference type="Proteomes" id="UP001418222">
    <property type="component" value="Unassembled WGS sequence"/>
</dbReference>
<proteinExistence type="predicted"/>
<evidence type="ECO:0000313" key="2">
    <source>
        <dbReference type="EMBL" id="KAK8954430.1"/>
    </source>
</evidence>
<dbReference type="EMBL" id="JBBWWQ010000002">
    <property type="protein sequence ID" value="KAK8954430.1"/>
    <property type="molecule type" value="Genomic_DNA"/>
</dbReference>
<sequence length="173" mass="20377">MDRALESNACWFSWRRSLFLPIIISSFLEISFMMSPHRVGRTARLDEKGEALLFLQPVEIDYLHDLKLHGVSLSEYPLQRIFFNGQQQHNQKLIYLDTNPSLLLLQKGLESFISSQILNQNRTLMNKIVDELVMKRSVTKQEFFHLVEENGQLEPSHRVSLISELRKKYHFMN</sequence>
<keyword evidence="2" id="KW-0547">Nucleotide-binding</keyword>
<dbReference type="AlphaFoldDB" id="A0AAP0GEB2"/>
<dbReference type="Gene3D" id="3.40.50.300">
    <property type="entry name" value="P-loop containing nucleotide triphosphate hydrolases"/>
    <property type="match status" value="1"/>
</dbReference>
<evidence type="ECO:0000313" key="3">
    <source>
        <dbReference type="Proteomes" id="UP001418222"/>
    </source>
</evidence>
<keyword evidence="2" id="KW-0067">ATP-binding</keyword>
<feature type="transmembrane region" description="Helical" evidence="1">
    <location>
        <begin position="18"/>
        <end position="35"/>
    </location>
</feature>
<keyword evidence="1" id="KW-0472">Membrane</keyword>
<keyword evidence="1" id="KW-1133">Transmembrane helix</keyword>
<keyword evidence="2" id="KW-0378">Hydrolase</keyword>
<keyword evidence="3" id="KW-1185">Reference proteome</keyword>
<evidence type="ECO:0000256" key="1">
    <source>
        <dbReference type="SAM" id="Phobius"/>
    </source>
</evidence>
<comment type="caution">
    <text evidence="2">The sequence shown here is derived from an EMBL/GenBank/DDBJ whole genome shotgun (WGS) entry which is preliminary data.</text>
</comment>
<keyword evidence="1" id="KW-0812">Transmembrane</keyword>
<dbReference type="GO" id="GO:0004386">
    <property type="term" value="F:helicase activity"/>
    <property type="evidence" value="ECO:0007669"/>
    <property type="project" value="UniProtKB-KW"/>
</dbReference>
<keyword evidence="2" id="KW-0347">Helicase</keyword>
<gene>
    <name evidence="2" type="ORF">KSP39_PZI001736</name>
</gene>
<name>A0AAP0GEB2_9ASPA</name>
<dbReference type="InterPro" id="IPR027417">
    <property type="entry name" value="P-loop_NTPase"/>
</dbReference>
<organism evidence="2 3">
    <name type="scientific">Platanthera zijinensis</name>
    <dbReference type="NCBI Taxonomy" id="2320716"/>
    <lineage>
        <taxon>Eukaryota</taxon>
        <taxon>Viridiplantae</taxon>
        <taxon>Streptophyta</taxon>
        <taxon>Embryophyta</taxon>
        <taxon>Tracheophyta</taxon>
        <taxon>Spermatophyta</taxon>
        <taxon>Magnoliopsida</taxon>
        <taxon>Liliopsida</taxon>
        <taxon>Asparagales</taxon>
        <taxon>Orchidaceae</taxon>
        <taxon>Orchidoideae</taxon>
        <taxon>Orchideae</taxon>
        <taxon>Orchidinae</taxon>
        <taxon>Platanthera</taxon>
    </lineage>
</organism>
<protein>
    <submittedName>
        <fullName evidence="2">DEAD-box ATP-dependent RNA helicase 17</fullName>
    </submittedName>
</protein>
<reference evidence="2 3" key="1">
    <citation type="journal article" date="2022" name="Nat. Plants">
        <title>Genomes of leafy and leafless Platanthera orchids illuminate the evolution of mycoheterotrophy.</title>
        <authorList>
            <person name="Li M.H."/>
            <person name="Liu K.W."/>
            <person name="Li Z."/>
            <person name="Lu H.C."/>
            <person name="Ye Q.L."/>
            <person name="Zhang D."/>
            <person name="Wang J.Y."/>
            <person name="Li Y.F."/>
            <person name="Zhong Z.M."/>
            <person name="Liu X."/>
            <person name="Yu X."/>
            <person name="Liu D.K."/>
            <person name="Tu X.D."/>
            <person name="Liu B."/>
            <person name="Hao Y."/>
            <person name="Liao X.Y."/>
            <person name="Jiang Y.T."/>
            <person name="Sun W.H."/>
            <person name="Chen J."/>
            <person name="Chen Y.Q."/>
            <person name="Ai Y."/>
            <person name="Zhai J.W."/>
            <person name="Wu S.S."/>
            <person name="Zhou Z."/>
            <person name="Hsiao Y.Y."/>
            <person name="Wu W.L."/>
            <person name="Chen Y.Y."/>
            <person name="Lin Y.F."/>
            <person name="Hsu J.L."/>
            <person name="Li C.Y."/>
            <person name="Wang Z.W."/>
            <person name="Zhao X."/>
            <person name="Zhong W.Y."/>
            <person name="Ma X.K."/>
            <person name="Ma L."/>
            <person name="Huang J."/>
            <person name="Chen G.Z."/>
            <person name="Huang M.Z."/>
            <person name="Huang L."/>
            <person name="Peng D.H."/>
            <person name="Luo Y.B."/>
            <person name="Zou S.Q."/>
            <person name="Chen S.P."/>
            <person name="Lan S."/>
            <person name="Tsai W.C."/>
            <person name="Van de Peer Y."/>
            <person name="Liu Z.J."/>
        </authorList>
    </citation>
    <scope>NUCLEOTIDE SEQUENCE [LARGE SCALE GENOMIC DNA]</scope>
    <source>
        <strain evidence="2">Lor287</strain>
    </source>
</reference>